<comment type="caution">
    <text evidence="1">The sequence shown here is derived from an EMBL/GenBank/DDBJ whole genome shotgun (WGS) entry which is preliminary data.</text>
</comment>
<protein>
    <submittedName>
        <fullName evidence="1">Uncharacterized protein</fullName>
    </submittedName>
</protein>
<keyword evidence="2" id="KW-1185">Reference proteome</keyword>
<accession>A0A3L6QFV5</accession>
<dbReference type="AlphaFoldDB" id="A0A3L6QFV5"/>
<dbReference type="Proteomes" id="UP000275267">
    <property type="component" value="Unassembled WGS sequence"/>
</dbReference>
<reference evidence="2" key="1">
    <citation type="journal article" date="2019" name="Nat. Commun.">
        <title>The genome of broomcorn millet.</title>
        <authorList>
            <person name="Zou C."/>
            <person name="Miki D."/>
            <person name="Li D."/>
            <person name="Tang Q."/>
            <person name="Xiao L."/>
            <person name="Rajput S."/>
            <person name="Deng P."/>
            <person name="Jia W."/>
            <person name="Huang R."/>
            <person name="Zhang M."/>
            <person name="Sun Y."/>
            <person name="Hu J."/>
            <person name="Fu X."/>
            <person name="Schnable P.S."/>
            <person name="Li F."/>
            <person name="Zhang H."/>
            <person name="Feng B."/>
            <person name="Zhu X."/>
            <person name="Liu R."/>
            <person name="Schnable J.C."/>
            <person name="Zhu J.-K."/>
            <person name="Zhang H."/>
        </authorList>
    </citation>
    <scope>NUCLEOTIDE SEQUENCE [LARGE SCALE GENOMIC DNA]</scope>
</reference>
<proteinExistence type="predicted"/>
<name>A0A3L6QFV5_PANMI</name>
<evidence type="ECO:0000313" key="2">
    <source>
        <dbReference type="Proteomes" id="UP000275267"/>
    </source>
</evidence>
<dbReference type="EMBL" id="PQIB02000012">
    <property type="protein sequence ID" value="RLM78625.1"/>
    <property type="molecule type" value="Genomic_DNA"/>
</dbReference>
<evidence type="ECO:0000313" key="1">
    <source>
        <dbReference type="EMBL" id="RLM78625.1"/>
    </source>
</evidence>
<organism evidence="1 2">
    <name type="scientific">Panicum miliaceum</name>
    <name type="common">Proso millet</name>
    <name type="synonym">Broomcorn millet</name>
    <dbReference type="NCBI Taxonomy" id="4540"/>
    <lineage>
        <taxon>Eukaryota</taxon>
        <taxon>Viridiplantae</taxon>
        <taxon>Streptophyta</taxon>
        <taxon>Embryophyta</taxon>
        <taxon>Tracheophyta</taxon>
        <taxon>Spermatophyta</taxon>
        <taxon>Magnoliopsida</taxon>
        <taxon>Liliopsida</taxon>
        <taxon>Poales</taxon>
        <taxon>Poaceae</taxon>
        <taxon>PACMAD clade</taxon>
        <taxon>Panicoideae</taxon>
        <taxon>Panicodae</taxon>
        <taxon>Paniceae</taxon>
        <taxon>Panicinae</taxon>
        <taxon>Panicum</taxon>
        <taxon>Panicum sect. Panicum</taxon>
    </lineage>
</organism>
<sequence length="61" mass="6528">MLRAKAFACILAGGDGGNILRLALLVMMVQGRPLSVVVQGGMVQVDKLHGVAKLAWWLLQL</sequence>
<gene>
    <name evidence="1" type="ORF">C2845_PM12G14730</name>
</gene>